<sequence length="146" mass="17011">MNSTNKRIWWGLVFLWCGLIYYFTESPLFTGEQTANVIKAIFHYFGIETSRPVSDGFFSWNYIVRKSAHLSVFGTLAFFAWKAIHPHRFEWVGAWLFALACAIFDEWHQSFQPGRTALFSDVVIDAAGAFLVLLFVWMRERAKRIT</sequence>
<accession>A0A4R1QPY0</accession>
<dbReference type="NCBIfam" id="NF037970">
    <property type="entry name" value="vanZ_1"/>
    <property type="match status" value="1"/>
</dbReference>
<feature type="transmembrane region" description="Helical" evidence="1">
    <location>
        <begin position="88"/>
        <end position="105"/>
    </location>
</feature>
<feature type="domain" description="VanZ-like" evidence="2">
    <location>
        <begin position="10"/>
        <end position="137"/>
    </location>
</feature>
<keyword evidence="1" id="KW-0472">Membrane</keyword>
<dbReference type="InterPro" id="IPR006976">
    <property type="entry name" value="VanZ-like"/>
</dbReference>
<keyword evidence="4" id="KW-1185">Reference proteome</keyword>
<reference evidence="3 4" key="1">
    <citation type="submission" date="2019-03" db="EMBL/GenBank/DDBJ databases">
        <title>Genomic Encyclopedia of Type Strains, Phase IV (KMG-IV): sequencing the most valuable type-strain genomes for metagenomic binning, comparative biology and taxonomic classification.</title>
        <authorList>
            <person name="Goeker M."/>
        </authorList>
    </citation>
    <scope>NUCLEOTIDE SEQUENCE [LARGE SCALE GENOMIC DNA]</scope>
    <source>
        <strain evidence="3 4">DSM 24979</strain>
    </source>
</reference>
<dbReference type="EMBL" id="SLUL01000002">
    <property type="protein sequence ID" value="TCL52794.1"/>
    <property type="molecule type" value="Genomic_DNA"/>
</dbReference>
<evidence type="ECO:0000313" key="3">
    <source>
        <dbReference type="EMBL" id="TCL52794.1"/>
    </source>
</evidence>
<gene>
    <name evidence="3" type="ORF">EDD69_102200</name>
</gene>
<feature type="transmembrane region" description="Helical" evidence="1">
    <location>
        <begin position="7"/>
        <end position="24"/>
    </location>
</feature>
<comment type="caution">
    <text evidence="3">The sequence shown here is derived from an EMBL/GenBank/DDBJ whole genome shotgun (WGS) entry which is preliminary data.</text>
</comment>
<feature type="transmembrane region" description="Helical" evidence="1">
    <location>
        <begin position="62"/>
        <end position="81"/>
    </location>
</feature>
<organism evidence="3 4">
    <name type="scientific">Thermolongibacillus altinsuensis</name>
    <dbReference type="NCBI Taxonomy" id="575256"/>
    <lineage>
        <taxon>Bacteria</taxon>
        <taxon>Bacillati</taxon>
        <taxon>Bacillota</taxon>
        <taxon>Bacilli</taxon>
        <taxon>Bacillales</taxon>
        <taxon>Anoxybacillaceae</taxon>
        <taxon>Thermolongibacillus</taxon>
    </lineage>
</organism>
<keyword evidence="1" id="KW-1133">Transmembrane helix</keyword>
<name>A0A4R1QPY0_9BACL</name>
<evidence type="ECO:0000259" key="2">
    <source>
        <dbReference type="Pfam" id="PF04892"/>
    </source>
</evidence>
<evidence type="ECO:0000313" key="4">
    <source>
        <dbReference type="Proteomes" id="UP000295658"/>
    </source>
</evidence>
<protein>
    <submittedName>
        <fullName evidence="3">VanZ family protein</fullName>
    </submittedName>
</protein>
<dbReference type="RefSeq" id="WP_132947395.1">
    <property type="nucleotide sequence ID" value="NZ_SLUL01000002.1"/>
</dbReference>
<dbReference type="OrthoDB" id="291892at2"/>
<dbReference type="AlphaFoldDB" id="A0A4R1QPY0"/>
<dbReference type="Proteomes" id="UP000295658">
    <property type="component" value="Unassembled WGS sequence"/>
</dbReference>
<evidence type="ECO:0000256" key="1">
    <source>
        <dbReference type="SAM" id="Phobius"/>
    </source>
</evidence>
<dbReference type="Pfam" id="PF04892">
    <property type="entry name" value="VanZ"/>
    <property type="match status" value="1"/>
</dbReference>
<keyword evidence="1" id="KW-0812">Transmembrane</keyword>
<proteinExistence type="predicted"/>
<feature type="transmembrane region" description="Helical" evidence="1">
    <location>
        <begin position="117"/>
        <end position="137"/>
    </location>
</feature>